<dbReference type="Pfam" id="PF19102">
    <property type="entry name" value="DUF5789"/>
    <property type="match status" value="1"/>
</dbReference>
<gene>
    <name evidence="2" type="ORF">SAMN04488063_2128</name>
</gene>
<evidence type="ECO:0000256" key="1">
    <source>
        <dbReference type="SAM" id="MobiDB-lite"/>
    </source>
</evidence>
<dbReference type="AlphaFoldDB" id="A0A1I2S8I4"/>
<protein>
    <recommendedName>
        <fullName evidence="4">DUF2795 domain-containing protein</fullName>
    </recommendedName>
</protein>
<dbReference type="OrthoDB" id="317850at2157"/>
<feature type="region of interest" description="Disordered" evidence="1">
    <location>
        <begin position="84"/>
        <end position="111"/>
    </location>
</feature>
<dbReference type="STRING" id="553467.SAMN04488063_2128"/>
<feature type="compositionally biased region" description="Acidic residues" evidence="1">
    <location>
        <begin position="101"/>
        <end position="111"/>
    </location>
</feature>
<keyword evidence="3" id="KW-1185">Reference proteome</keyword>
<organism evidence="2 3">
    <name type="scientific">Halopelagius inordinatus</name>
    <dbReference type="NCBI Taxonomy" id="553467"/>
    <lineage>
        <taxon>Archaea</taxon>
        <taxon>Methanobacteriati</taxon>
        <taxon>Methanobacteriota</taxon>
        <taxon>Stenosarchaea group</taxon>
        <taxon>Halobacteria</taxon>
        <taxon>Halobacteriales</taxon>
        <taxon>Haloferacaceae</taxon>
    </lineage>
</organism>
<evidence type="ECO:0008006" key="4">
    <source>
        <dbReference type="Google" id="ProtNLM"/>
    </source>
</evidence>
<dbReference type="EMBL" id="FOOQ01000002">
    <property type="protein sequence ID" value="SFG46291.1"/>
    <property type="molecule type" value="Genomic_DNA"/>
</dbReference>
<evidence type="ECO:0000313" key="2">
    <source>
        <dbReference type="EMBL" id="SFG46291.1"/>
    </source>
</evidence>
<dbReference type="Proteomes" id="UP000198876">
    <property type="component" value="Unassembled WGS sequence"/>
</dbReference>
<dbReference type="InterPro" id="IPR043899">
    <property type="entry name" value="DUF5789"/>
</dbReference>
<dbReference type="RefSeq" id="WP_092891962.1">
    <property type="nucleotide sequence ID" value="NZ_FOOQ01000002.1"/>
</dbReference>
<reference evidence="3" key="1">
    <citation type="submission" date="2016-10" db="EMBL/GenBank/DDBJ databases">
        <authorList>
            <person name="Varghese N."/>
            <person name="Submissions S."/>
        </authorList>
    </citation>
    <scope>NUCLEOTIDE SEQUENCE [LARGE SCALE GENOMIC DNA]</scope>
    <source>
        <strain evidence="3">CGMCC 1.7739</strain>
    </source>
</reference>
<accession>A0A1I2S8I4</accession>
<proteinExistence type="predicted"/>
<evidence type="ECO:0000313" key="3">
    <source>
        <dbReference type="Proteomes" id="UP000198876"/>
    </source>
</evidence>
<name>A0A1I2S8I4_9EURY</name>
<sequence>MSNEDAESHEDAQRQEMGVEFGSLADELDEEEYPMSKDEVVETYGDRELDIANGTKTVEEVLAGRGDEEFQSANDVQQSILNMVGSEAVGRQEYSDRGVESDSEGDSDQSF</sequence>
<feature type="region of interest" description="Disordered" evidence="1">
    <location>
        <begin position="1"/>
        <end position="36"/>
    </location>
</feature>